<accession>A0A9Q6ZG70</accession>
<dbReference type="Proteomes" id="UP000596202">
    <property type="component" value="Chromosome"/>
</dbReference>
<protein>
    <submittedName>
        <fullName evidence="1">Uncharacterized protein</fullName>
    </submittedName>
</protein>
<gene>
    <name evidence="1" type="ORF">I6I88_15805</name>
</gene>
<dbReference type="AlphaFoldDB" id="A0A9Q6ZG70"/>
<dbReference type="GeneID" id="93529143"/>
<dbReference type="RefSeq" id="WP_002987808.1">
    <property type="nucleotide sequence ID" value="NZ_CP068108.1"/>
</dbReference>
<proteinExistence type="predicted"/>
<organism evidence="1 2">
    <name type="scientific">Myroides odoratus</name>
    <name type="common">Flavobacterium odoratum</name>
    <dbReference type="NCBI Taxonomy" id="256"/>
    <lineage>
        <taxon>Bacteria</taxon>
        <taxon>Pseudomonadati</taxon>
        <taxon>Bacteroidota</taxon>
        <taxon>Flavobacteriia</taxon>
        <taxon>Flavobacteriales</taxon>
        <taxon>Flavobacteriaceae</taxon>
        <taxon>Myroides</taxon>
    </lineage>
</organism>
<evidence type="ECO:0000313" key="1">
    <source>
        <dbReference type="EMBL" id="QQT99623.1"/>
    </source>
</evidence>
<name>A0A9Q6ZG70_MYROD</name>
<reference evidence="1 2" key="1">
    <citation type="submission" date="2021-01" db="EMBL/GenBank/DDBJ databases">
        <title>FDA dAtabase for Regulatory Grade micrObial Sequences (FDA-ARGOS): Supporting development and validation of Infectious Disease Dx tests.</title>
        <authorList>
            <person name="Sproer C."/>
            <person name="Gronow S."/>
            <person name="Severitt S."/>
            <person name="Schroder I."/>
            <person name="Tallon L."/>
            <person name="Sadzewicz L."/>
            <person name="Zhao X."/>
            <person name="Boylan J."/>
            <person name="Ott S."/>
            <person name="Bowen H."/>
            <person name="Vavikolanu K."/>
            <person name="Mehta A."/>
            <person name="Aluvathingal J."/>
            <person name="Nadendla S."/>
            <person name="Lowell S."/>
            <person name="Myers T."/>
            <person name="Yan Y."/>
            <person name="Sichtig H."/>
        </authorList>
    </citation>
    <scope>NUCLEOTIDE SEQUENCE [LARGE SCALE GENOMIC DNA]</scope>
    <source>
        <strain evidence="1 2">FDAARGOS_1131</strain>
    </source>
</reference>
<evidence type="ECO:0000313" key="2">
    <source>
        <dbReference type="Proteomes" id="UP000596202"/>
    </source>
</evidence>
<dbReference type="EMBL" id="CP068108">
    <property type="protein sequence ID" value="QQT99623.1"/>
    <property type="molecule type" value="Genomic_DNA"/>
</dbReference>
<sequence length="238" mass="27996">MALKKQEFYSDNVILDFYMKKCWIVLVLCVLCVFSGCKSDDDLSKDSKELRTLLNHEWEATEIISHYIIDNRLKHPFTTEKMEELFNTETYSIENYMHKFKMGMNKKGGFYYVEEIKNVNTNLYDKINVMYMCTTQEENRIFGKLNYIPNNGQPISYEADLYVRKIDENTIKLLMINHGEDPANKDMTFALFVLNKKGAWNENTAVQSILESFGIDRQYIEFIGGEHFERDVAQGRCK</sequence>